<evidence type="ECO:0000256" key="2">
    <source>
        <dbReference type="SAM" id="MobiDB-lite"/>
    </source>
</evidence>
<dbReference type="PROSITE" id="PS50158">
    <property type="entry name" value="ZF_CCHC"/>
    <property type="match status" value="1"/>
</dbReference>
<gene>
    <name evidence="4" type="ORF">GE061_013071</name>
</gene>
<dbReference type="SUPFAM" id="SSF57756">
    <property type="entry name" value="Retrovirus zinc finger-like domains"/>
    <property type="match status" value="1"/>
</dbReference>
<protein>
    <recommendedName>
        <fullName evidence="3">CCHC-type domain-containing protein</fullName>
    </recommendedName>
</protein>
<evidence type="ECO:0000313" key="5">
    <source>
        <dbReference type="Proteomes" id="UP000466442"/>
    </source>
</evidence>
<dbReference type="GO" id="GO:0003676">
    <property type="term" value="F:nucleic acid binding"/>
    <property type="evidence" value="ECO:0007669"/>
    <property type="project" value="InterPro"/>
</dbReference>
<dbReference type="OrthoDB" id="6628863at2759"/>
<keyword evidence="1" id="KW-0479">Metal-binding</keyword>
<evidence type="ECO:0000259" key="3">
    <source>
        <dbReference type="PROSITE" id="PS50158"/>
    </source>
</evidence>
<feature type="domain" description="CCHC-type" evidence="3">
    <location>
        <begin position="384"/>
        <end position="399"/>
    </location>
</feature>
<sequence>MNPFNLDPIQMDFELLRLGLPITDDPNVKARRLNLGILLGNPAVRIEVDAEEEYEYCAGLLEAIKAEAASIKAKTRSTKVVRLETKILHIIHRLENAKLAGGVDAQKIGSLVEEARGVTKEIEVRLMMRLNPENASESELSDSENPRIVVPKSPKTPSRNSGQAAGVGPDRKYVPVYKWGIKKFDGSGTQDALDFIRLVEEKSRSRFVPSNLLLEESADLFEGRALVWHREAFKRVETWAELVKEFKIAFKVHAADGMVRDQIRNTKQGDEESIDMFLSIMLDKYDRLERPLQEVDKLEEILKNLNPFLKDQLYSQQIGSIEHLRKLARKAEAGRLRMNGEVTKSTKESSRHRDIAIMDAAAPRASMEESSNRGFQRNGSGMVCFNCKKRGHGFRECREEKRTFCFRCGTDNVTAWNCVNCNPAKNS</sequence>
<dbReference type="Gene3D" id="4.10.60.10">
    <property type="entry name" value="Zinc finger, CCHC-type"/>
    <property type="match status" value="1"/>
</dbReference>
<name>A0A8S9XWS4_APOLU</name>
<dbReference type="InterPro" id="IPR001878">
    <property type="entry name" value="Znf_CCHC"/>
</dbReference>
<organism evidence="4 5">
    <name type="scientific">Apolygus lucorum</name>
    <name type="common">Small green plant bug</name>
    <name type="synonym">Lygocoris lucorum</name>
    <dbReference type="NCBI Taxonomy" id="248454"/>
    <lineage>
        <taxon>Eukaryota</taxon>
        <taxon>Metazoa</taxon>
        <taxon>Ecdysozoa</taxon>
        <taxon>Arthropoda</taxon>
        <taxon>Hexapoda</taxon>
        <taxon>Insecta</taxon>
        <taxon>Pterygota</taxon>
        <taxon>Neoptera</taxon>
        <taxon>Paraneoptera</taxon>
        <taxon>Hemiptera</taxon>
        <taxon>Heteroptera</taxon>
        <taxon>Panheteroptera</taxon>
        <taxon>Cimicomorpha</taxon>
        <taxon>Miridae</taxon>
        <taxon>Mirini</taxon>
        <taxon>Apolygus</taxon>
    </lineage>
</organism>
<feature type="region of interest" description="Disordered" evidence="2">
    <location>
        <begin position="133"/>
        <end position="167"/>
    </location>
</feature>
<dbReference type="EMBL" id="WIXP02000004">
    <property type="protein sequence ID" value="KAF6212546.1"/>
    <property type="molecule type" value="Genomic_DNA"/>
</dbReference>
<dbReference type="Proteomes" id="UP000466442">
    <property type="component" value="Unassembled WGS sequence"/>
</dbReference>
<evidence type="ECO:0000256" key="1">
    <source>
        <dbReference type="PROSITE-ProRule" id="PRU00047"/>
    </source>
</evidence>
<comment type="caution">
    <text evidence="4">The sequence shown here is derived from an EMBL/GenBank/DDBJ whole genome shotgun (WGS) entry which is preliminary data.</text>
</comment>
<proteinExistence type="predicted"/>
<dbReference type="GO" id="GO:0008270">
    <property type="term" value="F:zinc ion binding"/>
    <property type="evidence" value="ECO:0007669"/>
    <property type="project" value="UniProtKB-KW"/>
</dbReference>
<keyword evidence="1" id="KW-0862">Zinc</keyword>
<reference evidence="4" key="1">
    <citation type="journal article" date="2021" name="Mol. Ecol. Resour.">
        <title>Apolygus lucorum genome provides insights into omnivorousness and mesophyll feeding.</title>
        <authorList>
            <person name="Liu Y."/>
            <person name="Liu H."/>
            <person name="Wang H."/>
            <person name="Huang T."/>
            <person name="Liu B."/>
            <person name="Yang B."/>
            <person name="Yin L."/>
            <person name="Li B."/>
            <person name="Zhang Y."/>
            <person name="Zhang S."/>
            <person name="Jiang F."/>
            <person name="Zhang X."/>
            <person name="Ren Y."/>
            <person name="Wang B."/>
            <person name="Wang S."/>
            <person name="Lu Y."/>
            <person name="Wu K."/>
            <person name="Fan W."/>
            <person name="Wang G."/>
        </authorList>
    </citation>
    <scope>NUCLEOTIDE SEQUENCE</scope>
    <source>
        <strain evidence="4">12Hb</strain>
    </source>
</reference>
<keyword evidence="1" id="KW-0863">Zinc-finger</keyword>
<keyword evidence="5" id="KW-1185">Reference proteome</keyword>
<accession>A0A8S9XWS4</accession>
<evidence type="ECO:0000313" key="4">
    <source>
        <dbReference type="EMBL" id="KAF6212546.1"/>
    </source>
</evidence>
<dbReference type="InterPro" id="IPR036875">
    <property type="entry name" value="Znf_CCHC_sf"/>
</dbReference>
<dbReference type="AlphaFoldDB" id="A0A8S9XWS4"/>